<dbReference type="AlphaFoldDB" id="A0A9P5LJL9"/>
<dbReference type="Pfam" id="PF13450">
    <property type="entry name" value="NAD_binding_8"/>
    <property type="match status" value="1"/>
</dbReference>
<evidence type="ECO:0000256" key="6">
    <source>
        <dbReference type="ARBA" id="ARBA00023002"/>
    </source>
</evidence>
<evidence type="ECO:0000313" key="8">
    <source>
        <dbReference type="Proteomes" id="UP000722485"/>
    </source>
</evidence>
<dbReference type="OrthoDB" id="66881at2759"/>
<dbReference type="EMBL" id="JAANBB010000048">
    <property type="protein sequence ID" value="KAF7553245.1"/>
    <property type="molecule type" value="Genomic_DNA"/>
</dbReference>
<dbReference type="PANTHER" id="PTHR43098:SF2">
    <property type="entry name" value="FAD-BINDING MONOOXYGENASE AUSB-RELATED"/>
    <property type="match status" value="1"/>
</dbReference>
<dbReference type="InterPro" id="IPR050775">
    <property type="entry name" value="FAD-binding_Monooxygenases"/>
</dbReference>
<sequence length="628" mass="70911">MPIGLAEKYAQERDKRIRPDGQSQYITLHTREFQALEKDLWVDYRDLGSREPPLKDRDEVKFLIIGGGHNGLLFAYRLIEAGFKSEDICIVDIAGGFGGTWYWNRYPGLMCDIEGYIYLPLLEETGYIPRHKYSYGPEIRGQSERIAAKWNIRGLFCTKVDSQVWNDDKGRWSLEMTRSLGPGQDAVHMSVKAQFVFPAGGVLSIPKIPYSPGFEQFRSRNHVFHTSRWDYEYTGGSETNPVMVNLRNKRVAIIGTGATAIQAVPELAKWAKHLYVVQRTPSYCGERVQRETNPETWLKVADQPGWQNKRRINFNHFVTNDPVPVDLVNDGWTHTPGVAGLIGGPGIVTPERVKDHIDSLFAIDVKRAEKVRERIEREVKDTDVAEKLKPWYPGWCKRPTFNDSYLTSFNQPNVTLIDTDGKGLEGYTERGILCRGEEIEIDLLILSTGFISGGTQNPSDRLGSPIIGRDERPIANKWESGDFGNLFGMATHQYPNMFATLLTGTAGSYNMTSLYDVVARLSAHIIAEASRQAADPDNLVIEASKTAEDQYVEEVKKRSLWYSALRTCTPSYFTAEGDSLKPPKTAEEANLKSRKAGWGTGIVDYQRMVEEYIGRGENKLEGFDLRIV</sequence>
<reference evidence="7" key="1">
    <citation type="submission" date="2020-03" db="EMBL/GenBank/DDBJ databases">
        <title>Draft Genome Sequence of Cylindrodendrum hubeiense.</title>
        <authorList>
            <person name="Buettner E."/>
            <person name="Kellner H."/>
        </authorList>
    </citation>
    <scope>NUCLEOTIDE SEQUENCE</scope>
    <source>
        <strain evidence="7">IHI 201604</strain>
    </source>
</reference>
<organism evidence="7 8">
    <name type="scientific">Cylindrodendrum hubeiense</name>
    <dbReference type="NCBI Taxonomy" id="595255"/>
    <lineage>
        <taxon>Eukaryota</taxon>
        <taxon>Fungi</taxon>
        <taxon>Dikarya</taxon>
        <taxon>Ascomycota</taxon>
        <taxon>Pezizomycotina</taxon>
        <taxon>Sordariomycetes</taxon>
        <taxon>Hypocreomycetidae</taxon>
        <taxon>Hypocreales</taxon>
        <taxon>Nectriaceae</taxon>
        <taxon>Cylindrodendrum</taxon>
    </lineage>
</organism>
<proteinExistence type="inferred from homology"/>
<comment type="caution">
    <text evidence="7">The sequence shown here is derived from an EMBL/GenBank/DDBJ whole genome shotgun (WGS) entry which is preliminary data.</text>
</comment>
<dbReference type="PANTHER" id="PTHR43098">
    <property type="entry name" value="L-ORNITHINE N(5)-MONOOXYGENASE-RELATED"/>
    <property type="match status" value="1"/>
</dbReference>
<evidence type="ECO:0000313" key="7">
    <source>
        <dbReference type="EMBL" id="KAF7553245.1"/>
    </source>
</evidence>
<keyword evidence="3" id="KW-0285">Flavoprotein</keyword>
<evidence type="ECO:0000256" key="5">
    <source>
        <dbReference type="ARBA" id="ARBA00022857"/>
    </source>
</evidence>
<protein>
    <submittedName>
        <fullName evidence="7">Uncharacterized protein</fullName>
    </submittedName>
</protein>
<comment type="similarity">
    <text evidence="2">Belongs to the FAD-binding monooxygenase family.</text>
</comment>
<accession>A0A9P5LJL9</accession>
<name>A0A9P5LJL9_9HYPO</name>
<evidence type="ECO:0000256" key="3">
    <source>
        <dbReference type="ARBA" id="ARBA00022630"/>
    </source>
</evidence>
<keyword evidence="5" id="KW-0521">NADP</keyword>
<comment type="cofactor">
    <cofactor evidence="1">
        <name>FAD</name>
        <dbReference type="ChEBI" id="CHEBI:57692"/>
    </cofactor>
</comment>
<dbReference type="SUPFAM" id="SSF51905">
    <property type="entry name" value="FAD/NAD(P)-binding domain"/>
    <property type="match status" value="2"/>
</dbReference>
<dbReference type="Proteomes" id="UP000722485">
    <property type="component" value="Unassembled WGS sequence"/>
</dbReference>
<dbReference type="InterPro" id="IPR036188">
    <property type="entry name" value="FAD/NAD-bd_sf"/>
</dbReference>
<keyword evidence="4" id="KW-0274">FAD</keyword>
<keyword evidence="6" id="KW-0560">Oxidoreductase</keyword>
<evidence type="ECO:0000256" key="1">
    <source>
        <dbReference type="ARBA" id="ARBA00001974"/>
    </source>
</evidence>
<evidence type="ECO:0000256" key="2">
    <source>
        <dbReference type="ARBA" id="ARBA00010139"/>
    </source>
</evidence>
<keyword evidence="8" id="KW-1185">Reference proteome</keyword>
<dbReference type="GO" id="GO:0016491">
    <property type="term" value="F:oxidoreductase activity"/>
    <property type="evidence" value="ECO:0007669"/>
    <property type="project" value="UniProtKB-KW"/>
</dbReference>
<evidence type="ECO:0000256" key="4">
    <source>
        <dbReference type="ARBA" id="ARBA00022827"/>
    </source>
</evidence>
<gene>
    <name evidence="7" type="ORF">G7Z17_g3753</name>
</gene>
<dbReference type="Gene3D" id="3.50.50.60">
    <property type="entry name" value="FAD/NAD(P)-binding domain"/>
    <property type="match status" value="3"/>
</dbReference>